<reference evidence="6 7" key="1">
    <citation type="submission" date="2019-09" db="EMBL/GenBank/DDBJ databases">
        <title>A chromosome-level genome assembly of the Chinese tupelo Nyssa sinensis.</title>
        <authorList>
            <person name="Yang X."/>
            <person name="Kang M."/>
            <person name="Yang Y."/>
            <person name="Xiong H."/>
            <person name="Wang M."/>
            <person name="Zhang Z."/>
            <person name="Wang Z."/>
            <person name="Wu H."/>
            <person name="Ma T."/>
            <person name="Liu J."/>
            <person name="Xi Z."/>
        </authorList>
    </citation>
    <scope>NUCLEOTIDE SEQUENCE [LARGE SCALE GENOMIC DNA]</scope>
    <source>
        <strain evidence="6">J267</strain>
        <tissue evidence="6">Leaf</tissue>
    </source>
</reference>
<dbReference type="OrthoDB" id="62at2759"/>
<dbReference type="Proteomes" id="UP000325577">
    <property type="component" value="Linkage Group LG8"/>
</dbReference>
<keyword evidence="2 4" id="KW-0195">Cyclin</keyword>
<name>A0A5J4ZG03_9ASTE</name>
<dbReference type="InterPro" id="IPR006671">
    <property type="entry name" value="Cyclin_N"/>
</dbReference>
<comment type="similarity">
    <text evidence="4">Belongs to the cyclin family.</text>
</comment>
<keyword evidence="1" id="KW-0132">Cell division</keyword>
<gene>
    <name evidence="6" type="ORF">F0562_016691</name>
</gene>
<protein>
    <recommendedName>
        <fullName evidence="5">Cyclin-like domain-containing protein</fullName>
    </recommendedName>
</protein>
<dbReference type="Pfam" id="PF02984">
    <property type="entry name" value="Cyclin_C"/>
    <property type="match status" value="1"/>
</dbReference>
<evidence type="ECO:0000256" key="1">
    <source>
        <dbReference type="ARBA" id="ARBA00022618"/>
    </source>
</evidence>
<dbReference type="SUPFAM" id="SSF47954">
    <property type="entry name" value="Cyclin-like"/>
    <property type="match status" value="1"/>
</dbReference>
<dbReference type="EMBL" id="CM018051">
    <property type="protein sequence ID" value="KAA8516398.1"/>
    <property type="molecule type" value="Genomic_DNA"/>
</dbReference>
<proteinExistence type="inferred from homology"/>
<evidence type="ECO:0000256" key="4">
    <source>
        <dbReference type="RuleBase" id="RU000383"/>
    </source>
</evidence>
<dbReference type="InterPro" id="IPR039361">
    <property type="entry name" value="Cyclin"/>
</dbReference>
<sequence length="341" mass="39779">MENLLCDELWLIMSPTLDHKQDDSKENNVENYAGSFYTTKEECEIAFNICLQKECSYMPEPRFLDHLKSCNLIMARFMALQWLIKSRRRLNLSFATVFNAANYFDRFISMNQCHEWKYRMFELLSVACLSIASKFGETDPPTLHEIQMEDLDHLFQSSLIQRMELTILKALGWRLRSITAYSYVELLTINIKSLKPCLLEELTAQVTDLLLTTLLDFKFLEFRPCFVAISAIRCVLAELLPSTSDTHLAYISRLIPKDQKDDLIKCHEIMEGRLVDPLNNLIACGGSYYCPSSPVTVLLNMELLDIYDRQIDQSLFKMPGLDINLKSRKRKRKREEQEMMF</sequence>
<accession>A0A5J4ZG03</accession>
<feature type="domain" description="Cyclin-like" evidence="5">
    <location>
        <begin position="81"/>
        <end position="169"/>
    </location>
</feature>
<evidence type="ECO:0000313" key="7">
    <source>
        <dbReference type="Proteomes" id="UP000325577"/>
    </source>
</evidence>
<evidence type="ECO:0000259" key="5">
    <source>
        <dbReference type="SMART" id="SM00385"/>
    </source>
</evidence>
<dbReference type="InterPro" id="IPR004367">
    <property type="entry name" value="Cyclin_C-dom"/>
</dbReference>
<keyword evidence="3" id="KW-0131">Cell cycle</keyword>
<dbReference type="AlphaFoldDB" id="A0A5J4ZG03"/>
<evidence type="ECO:0000256" key="2">
    <source>
        <dbReference type="ARBA" id="ARBA00023127"/>
    </source>
</evidence>
<dbReference type="InterPro" id="IPR036915">
    <property type="entry name" value="Cyclin-like_sf"/>
</dbReference>
<dbReference type="Gene3D" id="1.10.472.10">
    <property type="entry name" value="Cyclin-like"/>
    <property type="match status" value="2"/>
</dbReference>
<organism evidence="6 7">
    <name type="scientific">Nyssa sinensis</name>
    <dbReference type="NCBI Taxonomy" id="561372"/>
    <lineage>
        <taxon>Eukaryota</taxon>
        <taxon>Viridiplantae</taxon>
        <taxon>Streptophyta</taxon>
        <taxon>Embryophyta</taxon>
        <taxon>Tracheophyta</taxon>
        <taxon>Spermatophyta</taxon>
        <taxon>Magnoliopsida</taxon>
        <taxon>eudicotyledons</taxon>
        <taxon>Gunneridae</taxon>
        <taxon>Pentapetalae</taxon>
        <taxon>asterids</taxon>
        <taxon>Cornales</taxon>
        <taxon>Nyssaceae</taxon>
        <taxon>Nyssa</taxon>
    </lineage>
</organism>
<evidence type="ECO:0000256" key="3">
    <source>
        <dbReference type="ARBA" id="ARBA00023306"/>
    </source>
</evidence>
<keyword evidence="7" id="KW-1185">Reference proteome</keyword>
<dbReference type="InterPro" id="IPR013763">
    <property type="entry name" value="Cyclin-like_dom"/>
</dbReference>
<dbReference type="GO" id="GO:0051301">
    <property type="term" value="P:cell division"/>
    <property type="evidence" value="ECO:0007669"/>
    <property type="project" value="UniProtKB-KW"/>
</dbReference>
<dbReference type="PANTHER" id="PTHR10177">
    <property type="entry name" value="CYCLINS"/>
    <property type="match status" value="1"/>
</dbReference>
<dbReference type="SMART" id="SM00385">
    <property type="entry name" value="CYCLIN"/>
    <property type="match status" value="1"/>
</dbReference>
<dbReference type="Pfam" id="PF00134">
    <property type="entry name" value="Cyclin_N"/>
    <property type="match status" value="1"/>
</dbReference>
<evidence type="ECO:0000313" key="6">
    <source>
        <dbReference type="EMBL" id="KAA8516398.1"/>
    </source>
</evidence>